<dbReference type="EMBL" id="CP119075">
    <property type="protein sequence ID" value="WED66249.1"/>
    <property type="molecule type" value="Genomic_DNA"/>
</dbReference>
<dbReference type="PANTHER" id="PTHR42732:SF1">
    <property type="entry name" value="BETA-MANNOSIDASE"/>
    <property type="match status" value="1"/>
</dbReference>
<evidence type="ECO:0000256" key="1">
    <source>
        <dbReference type="SAM" id="Phobius"/>
    </source>
</evidence>
<protein>
    <submittedName>
        <fullName evidence="2">Glycoside hydrolase</fullName>
    </submittedName>
</protein>
<keyword evidence="1" id="KW-1133">Transmembrane helix</keyword>
<organism evidence="2 3">
    <name type="scientific">Synoicihabitans lomoniglobus</name>
    <dbReference type="NCBI Taxonomy" id="2909285"/>
    <lineage>
        <taxon>Bacteria</taxon>
        <taxon>Pseudomonadati</taxon>
        <taxon>Verrucomicrobiota</taxon>
        <taxon>Opitutia</taxon>
        <taxon>Opitutales</taxon>
        <taxon>Opitutaceae</taxon>
        <taxon>Synoicihabitans</taxon>
    </lineage>
</organism>
<reference evidence="2" key="1">
    <citation type="submission" date="2023-03" db="EMBL/GenBank/DDBJ databases">
        <title>Lomoglobus Profundus gen. nov., sp. nov., a novel member of the phylum Verrucomicrobia, isolated from deep-marine sediment of South China Sea.</title>
        <authorList>
            <person name="Ahmad T."/>
            <person name="Ishaq S.E."/>
            <person name="Wang F."/>
        </authorList>
    </citation>
    <scope>NUCLEOTIDE SEQUENCE</scope>
    <source>
        <strain evidence="2">LMO-M01</strain>
    </source>
</reference>
<evidence type="ECO:0000313" key="3">
    <source>
        <dbReference type="Proteomes" id="UP001218638"/>
    </source>
</evidence>
<keyword evidence="1" id="KW-0812">Transmembrane</keyword>
<proteinExistence type="predicted"/>
<dbReference type="InterPro" id="IPR051913">
    <property type="entry name" value="GH2_Domain-Containing"/>
</dbReference>
<dbReference type="GO" id="GO:0016787">
    <property type="term" value="F:hydrolase activity"/>
    <property type="evidence" value="ECO:0007669"/>
    <property type="project" value="UniProtKB-KW"/>
</dbReference>
<evidence type="ECO:0000313" key="2">
    <source>
        <dbReference type="EMBL" id="WED66249.1"/>
    </source>
</evidence>
<dbReference type="KEGG" id="slom:PXH66_05235"/>
<keyword evidence="1" id="KW-0472">Membrane</keyword>
<dbReference type="InterPro" id="IPR008979">
    <property type="entry name" value="Galactose-bd-like_sf"/>
</dbReference>
<keyword evidence="3" id="KW-1185">Reference proteome</keyword>
<keyword evidence="2" id="KW-0378">Hydrolase</keyword>
<gene>
    <name evidence="2" type="ORF">PXH66_05235</name>
</gene>
<feature type="transmembrane region" description="Helical" evidence="1">
    <location>
        <begin position="15"/>
        <end position="33"/>
    </location>
</feature>
<dbReference type="RefSeq" id="WP_330928508.1">
    <property type="nucleotide sequence ID" value="NZ_CP119075.1"/>
</dbReference>
<dbReference type="Gene3D" id="2.60.120.260">
    <property type="entry name" value="Galactose-binding domain-like"/>
    <property type="match status" value="2"/>
</dbReference>
<dbReference type="AlphaFoldDB" id="A0AAF0CQK7"/>
<dbReference type="SUPFAM" id="SSF49785">
    <property type="entry name" value="Galactose-binding domain-like"/>
    <property type="match status" value="2"/>
</dbReference>
<sequence>MWWKCFDKNHGEAKYATVIASAVAALSGLFVTFHSRNDDAPSRGSGATMWRETGHGFFKDRGSEQLVDLSGAWSFAVGDDTSRAAVDFNDDDWAQIDVGSPWENEGFEDHDGFAWYRRSFDLPARNLRGQVYLRLGRIDDVDEVYFNGVKIGATGRMPPHYDSAWDALRAYLVPRELLRFDAPNVVAVRVFDGELGGGLVGEAVGLFTTPLPAPLLDLSGHWELSTVDDPRFVGTGNFEDAFRPAVVPGVWDRQGLADFDGYAWYRKTFDLSAPAGAEEWVLRLGKIDDTDEVYLNGVLIGHTGSTSAAETDFWNQTRAYPFAADLLKSDGNVLAVRVHDLKGYGGITRGPLGIMTAADHARYVELTVDRRSAWQRSWDWLLGRD</sequence>
<dbReference type="PANTHER" id="PTHR42732">
    <property type="entry name" value="BETA-GALACTOSIDASE"/>
    <property type="match status" value="1"/>
</dbReference>
<dbReference type="Proteomes" id="UP001218638">
    <property type="component" value="Chromosome"/>
</dbReference>
<accession>A0AAF0CQK7</accession>
<name>A0AAF0CQK7_9BACT</name>